<dbReference type="GO" id="GO:0030151">
    <property type="term" value="F:molybdenum ion binding"/>
    <property type="evidence" value="ECO:0007669"/>
    <property type="project" value="InterPro"/>
</dbReference>
<dbReference type="AlphaFoldDB" id="A0A9X2YBF3"/>
<dbReference type="Gene3D" id="2.40.33.20">
    <property type="entry name" value="PK beta-barrel domain-like"/>
    <property type="match status" value="1"/>
</dbReference>
<dbReference type="Pfam" id="PF03476">
    <property type="entry name" value="MOSC_N"/>
    <property type="match status" value="1"/>
</dbReference>
<dbReference type="RefSeq" id="WP_264013673.1">
    <property type="nucleotide sequence ID" value="NZ_JACKSJ010000133.1"/>
</dbReference>
<evidence type="ECO:0000313" key="3">
    <source>
        <dbReference type="Proteomes" id="UP001140293"/>
    </source>
</evidence>
<dbReference type="GO" id="GO:0003824">
    <property type="term" value="F:catalytic activity"/>
    <property type="evidence" value="ECO:0007669"/>
    <property type="project" value="InterPro"/>
</dbReference>
<dbReference type="PROSITE" id="PS51340">
    <property type="entry name" value="MOSC"/>
    <property type="match status" value="1"/>
</dbReference>
<reference evidence="2" key="2">
    <citation type="journal article" date="2022" name="BMC Genomics">
        <title>Comparative genome analysis of mycobacteria focusing on tRNA and non-coding RNA.</title>
        <authorList>
            <person name="Behra P.R.K."/>
            <person name="Pettersson B.M.F."/>
            <person name="Ramesh M."/>
            <person name="Das S."/>
            <person name="Dasgupta S."/>
            <person name="Kirsebom L.A."/>
        </authorList>
    </citation>
    <scope>NUCLEOTIDE SEQUENCE</scope>
    <source>
        <strain evidence="2">DSM 44615</strain>
    </source>
</reference>
<dbReference type="Pfam" id="PF03473">
    <property type="entry name" value="MOSC"/>
    <property type="match status" value="1"/>
</dbReference>
<dbReference type="SUPFAM" id="SSF50800">
    <property type="entry name" value="PK beta-barrel domain-like"/>
    <property type="match status" value="1"/>
</dbReference>
<protein>
    <submittedName>
        <fullName evidence="2">MOSC domain-containing protein</fullName>
    </submittedName>
</protein>
<proteinExistence type="predicted"/>
<feature type="domain" description="MOSC" evidence="1">
    <location>
        <begin position="149"/>
        <end position="294"/>
    </location>
</feature>
<accession>A0A9X2YBF3</accession>
<dbReference type="InterPro" id="IPR011037">
    <property type="entry name" value="Pyrv_Knase-like_insert_dom_sf"/>
</dbReference>
<dbReference type="InterPro" id="IPR005303">
    <property type="entry name" value="MOCOS_middle"/>
</dbReference>
<name>A0A9X2YBF3_9MYCO</name>
<gene>
    <name evidence="2" type="ORF">H7I41_16355</name>
</gene>
<dbReference type="GO" id="GO:0030170">
    <property type="term" value="F:pyridoxal phosphate binding"/>
    <property type="evidence" value="ECO:0007669"/>
    <property type="project" value="InterPro"/>
</dbReference>
<evidence type="ECO:0000313" key="2">
    <source>
        <dbReference type="EMBL" id="MCV7171487.1"/>
    </source>
</evidence>
<organism evidence="2 3">
    <name type="scientific">[Mycobacterium] manitobense</name>
    <dbReference type="NCBI Taxonomy" id="190147"/>
    <lineage>
        <taxon>Bacteria</taxon>
        <taxon>Bacillati</taxon>
        <taxon>Actinomycetota</taxon>
        <taxon>Actinomycetes</taxon>
        <taxon>Mycobacteriales</taxon>
        <taxon>Mycobacteriaceae</taxon>
        <taxon>Mycolicibacterium</taxon>
    </lineage>
</organism>
<evidence type="ECO:0000259" key="1">
    <source>
        <dbReference type="PROSITE" id="PS51340"/>
    </source>
</evidence>
<comment type="caution">
    <text evidence="2">The sequence shown here is derived from an EMBL/GenBank/DDBJ whole genome shotgun (WGS) entry which is preliminary data.</text>
</comment>
<dbReference type="EMBL" id="JACKSJ010000133">
    <property type="protein sequence ID" value="MCV7171487.1"/>
    <property type="molecule type" value="Genomic_DNA"/>
</dbReference>
<dbReference type="InterPro" id="IPR005302">
    <property type="entry name" value="MoCF_Sase_C"/>
</dbReference>
<dbReference type="Proteomes" id="UP001140293">
    <property type="component" value="Unassembled WGS sequence"/>
</dbReference>
<keyword evidence="3" id="KW-1185">Reference proteome</keyword>
<sequence length="330" mass="35163">MTSTTVSELWRFPVKSMGGGRVDHVRVDARGVHADRLWAVRDLDKDITATARRIPALLGCSARYAEEPGPDAGPGNAPPVVITLPDGSEHTSDDPRIDALLSEVAGRPVCLTALPPADDTSAHRLSVQQSRANFAAAEVRRDFGLGETDPLPDTSVFTTRQVLTLARFSTPPGTFVDLGAVHLLSTNSLAALSADGAPYDVRRFRPNILVTVDGSGGEFPEAEWTGATLQIGSSTLRVTIPTIRCAVPTRPQPGVDTDRALGRRLSDRTNRFLGVYLDVATPGIVRVGDVVSVHRAAPPGPLHRAAAAAGRTAKRRMQQVLEATVLRGQN</sequence>
<reference evidence="2" key="1">
    <citation type="submission" date="2020-07" db="EMBL/GenBank/DDBJ databases">
        <authorList>
            <person name="Pettersson B.M.F."/>
            <person name="Behra P.R.K."/>
            <person name="Ramesh M."/>
            <person name="Das S."/>
            <person name="Dasgupta S."/>
            <person name="Kirsebom L.A."/>
        </authorList>
    </citation>
    <scope>NUCLEOTIDE SEQUENCE</scope>
    <source>
        <strain evidence="2">DSM 44615</strain>
    </source>
</reference>